<dbReference type="AlphaFoldDB" id="A0A8S1ELJ7"/>
<gene>
    <name evidence="2" type="ORF">CBOVIS_LOCUS5508</name>
</gene>
<dbReference type="Proteomes" id="UP000494206">
    <property type="component" value="Unassembled WGS sequence"/>
</dbReference>
<organism evidence="2 3">
    <name type="scientific">Caenorhabditis bovis</name>
    <dbReference type="NCBI Taxonomy" id="2654633"/>
    <lineage>
        <taxon>Eukaryota</taxon>
        <taxon>Metazoa</taxon>
        <taxon>Ecdysozoa</taxon>
        <taxon>Nematoda</taxon>
        <taxon>Chromadorea</taxon>
        <taxon>Rhabditida</taxon>
        <taxon>Rhabditina</taxon>
        <taxon>Rhabditomorpha</taxon>
        <taxon>Rhabditoidea</taxon>
        <taxon>Rhabditidae</taxon>
        <taxon>Peloderinae</taxon>
        <taxon>Caenorhabditis</taxon>
    </lineage>
</organism>
<feature type="transmembrane region" description="Helical" evidence="1">
    <location>
        <begin position="54"/>
        <end position="75"/>
    </location>
</feature>
<protein>
    <submittedName>
        <fullName evidence="2">Uncharacterized protein</fullName>
    </submittedName>
</protein>
<feature type="transmembrane region" description="Helical" evidence="1">
    <location>
        <begin position="16"/>
        <end position="34"/>
    </location>
</feature>
<proteinExistence type="predicted"/>
<evidence type="ECO:0000313" key="3">
    <source>
        <dbReference type="Proteomes" id="UP000494206"/>
    </source>
</evidence>
<keyword evidence="1" id="KW-1133">Transmembrane helix</keyword>
<keyword evidence="1" id="KW-0812">Transmembrane</keyword>
<dbReference type="EMBL" id="CADEPM010000003">
    <property type="protein sequence ID" value="CAB3402977.1"/>
    <property type="molecule type" value="Genomic_DNA"/>
</dbReference>
<keyword evidence="3" id="KW-1185">Reference proteome</keyword>
<reference evidence="2 3" key="1">
    <citation type="submission" date="2020-04" db="EMBL/GenBank/DDBJ databases">
        <authorList>
            <person name="Laetsch R D."/>
            <person name="Stevens L."/>
            <person name="Kumar S."/>
            <person name="Blaxter L. M."/>
        </authorList>
    </citation>
    <scope>NUCLEOTIDE SEQUENCE [LARGE SCALE GENOMIC DNA]</scope>
</reference>
<comment type="caution">
    <text evidence="2">The sequence shown here is derived from an EMBL/GenBank/DDBJ whole genome shotgun (WGS) entry which is preliminary data.</text>
</comment>
<sequence>MNKSQVSLKSASTQSSIALMYIVVTAFIYMKFNLPLDPYIFENISIRIDSFEKLMACINVIGWYMCEVFVSYLIIYDMISLPAPTELPAISYSPTA</sequence>
<evidence type="ECO:0000256" key="1">
    <source>
        <dbReference type="SAM" id="Phobius"/>
    </source>
</evidence>
<evidence type="ECO:0000313" key="2">
    <source>
        <dbReference type="EMBL" id="CAB3402977.1"/>
    </source>
</evidence>
<keyword evidence="1" id="KW-0472">Membrane</keyword>
<accession>A0A8S1ELJ7</accession>
<name>A0A8S1ELJ7_9PELO</name>